<gene>
    <name evidence="11" type="ORF">HMPREF9628_02007</name>
</gene>
<evidence type="ECO:0000256" key="7">
    <source>
        <dbReference type="PIRSR" id="PIRSR618044-1"/>
    </source>
</evidence>
<dbReference type="STRING" id="796937.HMPREF9630_01341"/>
<evidence type="ECO:0000313" key="11">
    <source>
        <dbReference type="EMBL" id="EHL18825.1"/>
    </source>
</evidence>
<dbReference type="GO" id="GO:0009002">
    <property type="term" value="F:serine-type D-Ala-D-Ala carboxypeptidase activity"/>
    <property type="evidence" value="ECO:0007669"/>
    <property type="project" value="InterPro"/>
</dbReference>
<name>G9XDY4_9FIRM</name>
<keyword evidence="2" id="KW-0732">Signal</keyword>
<dbReference type="Gene3D" id="3.40.710.10">
    <property type="entry name" value="DD-peptidase/beta-lactamase superfamily"/>
    <property type="match status" value="1"/>
</dbReference>
<evidence type="ECO:0000256" key="1">
    <source>
        <dbReference type="ARBA" id="ARBA00007164"/>
    </source>
</evidence>
<dbReference type="PANTHER" id="PTHR21581">
    <property type="entry name" value="D-ALANYL-D-ALANINE CARBOXYPEPTIDASE"/>
    <property type="match status" value="1"/>
</dbReference>
<dbReference type="GO" id="GO:0009252">
    <property type="term" value="P:peptidoglycan biosynthetic process"/>
    <property type="evidence" value="ECO:0007669"/>
    <property type="project" value="UniProtKB-KW"/>
</dbReference>
<dbReference type="GO" id="GO:0006508">
    <property type="term" value="P:proteolysis"/>
    <property type="evidence" value="ECO:0007669"/>
    <property type="project" value="InterPro"/>
</dbReference>
<protein>
    <recommendedName>
        <fullName evidence="10">Peptidase S11 D-alanyl-D-alanine carboxypeptidase A N-terminal domain-containing protein</fullName>
    </recommendedName>
</protein>
<feature type="binding site" evidence="8">
    <location>
        <position position="233"/>
    </location>
    <ligand>
        <name>substrate</name>
    </ligand>
</feature>
<feature type="active site" evidence="7">
    <location>
        <position position="131"/>
    </location>
</feature>
<comment type="similarity">
    <text evidence="1 9">Belongs to the peptidase S11 family.</text>
</comment>
<accession>G9XDY4</accession>
<dbReference type="HOGENOM" id="CLU_060921_0_0_9"/>
<keyword evidence="6" id="KW-0961">Cell wall biogenesis/degradation</keyword>
<keyword evidence="3" id="KW-0378">Hydrolase</keyword>
<evidence type="ECO:0000256" key="6">
    <source>
        <dbReference type="ARBA" id="ARBA00023316"/>
    </source>
</evidence>
<organism evidence="11 12">
    <name type="scientific">Peptoanaerobacter stomatis</name>
    <dbReference type="NCBI Taxonomy" id="796937"/>
    <lineage>
        <taxon>Bacteria</taxon>
        <taxon>Bacillati</taxon>
        <taxon>Bacillota</taxon>
        <taxon>Clostridia</taxon>
        <taxon>Peptostreptococcales</taxon>
        <taxon>Filifactoraceae</taxon>
        <taxon>Peptoanaerobacter</taxon>
    </lineage>
</organism>
<keyword evidence="5" id="KW-0573">Peptidoglycan synthesis</keyword>
<dbReference type="PANTHER" id="PTHR21581:SF6">
    <property type="entry name" value="TRAFFICKING PROTEIN PARTICLE COMPLEX SUBUNIT 12"/>
    <property type="match status" value="1"/>
</dbReference>
<dbReference type="InterPro" id="IPR012338">
    <property type="entry name" value="Beta-lactam/transpept-like"/>
</dbReference>
<evidence type="ECO:0000256" key="5">
    <source>
        <dbReference type="ARBA" id="ARBA00022984"/>
    </source>
</evidence>
<evidence type="ECO:0000256" key="9">
    <source>
        <dbReference type="RuleBase" id="RU004016"/>
    </source>
</evidence>
<dbReference type="InterPro" id="IPR018044">
    <property type="entry name" value="Peptidase_S11"/>
</dbReference>
<dbReference type="Pfam" id="PF00768">
    <property type="entry name" value="Peptidase_S11"/>
    <property type="match status" value="1"/>
</dbReference>
<dbReference type="PRINTS" id="PR00725">
    <property type="entry name" value="DADACBPTASE1"/>
</dbReference>
<comment type="caution">
    <text evidence="11">The sequence shown here is derived from an EMBL/GenBank/DDBJ whole genome shotgun (WGS) entry which is preliminary data.</text>
</comment>
<feature type="active site" description="Acyl-ester intermediate" evidence="7">
    <location>
        <position position="66"/>
    </location>
</feature>
<dbReference type="PATRIC" id="fig|796940.3.peg.1484"/>
<dbReference type="GO" id="GO:0008360">
    <property type="term" value="P:regulation of cell shape"/>
    <property type="evidence" value="ECO:0007669"/>
    <property type="project" value="UniProtKB-KW"/>
</dbReference>
<dbReference type="Proteomes" id="UP000003379">
    <property type="component" value="Unassembled WGS sequence"/>
</dbReference>
<reference evidence="11 12" key="1">
    <citation type="submission" date="2011-08" db="EMBL/GenBank/DDBJ databases">
        <title>The Genome Sequence of Eubacteriaceae bacterium CM5.</title>
        <authorList>
            <consortium name="The Broad Institute Genome Sequencing Platform"/>
            <person name="Earl A."/>
            <person name="Ward D."/>
            <person name="Feldgarden M."/>
            <person name="Gevers D."/>
            <person name="Sizova M."/>
            <person name="Hazen A."/>
            <person name="Epstein S."/>
            <person name="Young S.K."/>
            <person name="Zeng Q."/>
            <person name="Gargeya S."/>
            <person name="Fitzgerald M."/>
            <person name="Haas B."/>
            <person name="Abouelleil A."/>
            <person name="Alvarado L."/>
            <person name="Arachchi H.M."/>
            <person name="Berlin A."/>
            <person name="Brown A."/>
            <person name="Chapman S.B."/>
            <person name="Chen Z."/>
            <person name="Dunbar C."/>
            <person name="Freedman E."/>
            <person name="Gearin G."/>
            <person name="Gellesch M."/>
            <person name="Goldberg J."/>
            <person name="Griggs A."/>
            <person name="Gujja S."/>
            <person name="Heiman D."/>
            <person name="Howarth C."/>
            <person name="Larson L."/>
            <person name="Lui A."/>
            <person name="MacDonald P.J.P."/>
            <person name="Montmayeur A."/>
            <person name="Murphy C."/>
            <person name="Neiman D."/>
            <person name="Pearson M."/>
            <person name="Priest M."/>
            <person name="Roberts A."/>
            <person name="Saif S."/>
            <person name="Shea T."/>
            <person name="Shenoy N."/>
            <person name="Sisk P."/>
            <person name="Stolte C."/>
            <person name="Sykes S."/>
            <person name="Wortman J."/>
            <person name="Nusbaum C."/>
            <person name="Birren B."/>
        </authorList>
    </citation>
    <scope>NUCLEOTIDE SEQUENCE [LARGE SCALE GENOMIC DNA]</scope>
    <source>
        <strain evidence="11 12">CM5</strain>
    </source>
</reference>
<evidence type="ECO:0000313" key="12">
    <source>
        <dbReference type="Proteomes" id="UP000003379"/>
    </source>
</evidence>
<keyword evidence="4" id="KW-0133">Cell shape</keyword>
<sequence>MKKFKLNLFLSIFIFAFTLQSVNIFADDIKFSNFPVIAGGAGAVMDFDSGAVLWSKDGDSQRTIASMTKVLAVAVAFDEIKAGNLHMDDKVVISANAAAISNNPMWSGHESFKAGEIQTVRDLLNNAVVFSGNASIVAIGEHISGSTAEFATKMNALAEKIGMNGYFVDPAGMSENNTTTAKSMLKLGKYIYENYENEIKSMTMLSSVYVHGILKKSTNMLLNNGYSGIEGLKTGTYSSYNANFIGVAKRGDKRLIAVTINTPTANRFSDITSMFEFGWKNDFNQYWKNDSRLTETQILSDKKNPLNGDKFKITLMNKKLKNINNFTGKVRWFINGEPYLANSIRDMNYSNLGQIEVSKNDDEPIRITAQLWLGNEMYDSYSMIFQDGSNETQNDVTETVTDNIDLYENPIK</sequence>
<feature type="active site" description="Proton acceptor" evidence="7">
    <location>
        <position position="69"/>
    </location>
</feature>
<proteinExistence type="inferred from homology"/>
<evidence type="ECO:0000256" key="8">
    <source>
        <dbReference type="PIRSR" id="PIRSR618044-2"/>
    </source>
</evidence>
<dbReference type="SUPFAM" id="SSF56601">
    <property type="entry name" value="beta-lactamase/transpeptidase-like"/>
    <property type="match status" value="1"/>
</dbReference>
<evidence type="ECO:0000256" key="2">
    <source>
        <dbReference type="ARBA" id="ARBA00022729"/>
    </source>
</evidence>
<dbReference type="RefSeq" id="WP_009529841.1">
    <property type="nucleotide sequence ID" value="NZ_JH414623.1"/>
</dbReference>
<feature type="domain" description="Peptidase S11 D-alanyl-D-alanine carboxypeptidase A N-terminal" evidence="10">
    <location>
        <begin position="37"/>
        <end position="263"/>
    </location>
</feature>
<evidence type="ECO:0000259" key="10">
    <source>
        <dbReference type="Pfam" id="PF00768"/>
    </source>
</evidence>
<dbReference type="EMBL" id="AFZG01000039">
    <property type="protein sequence ID" value="EHL18825.1"/>
    <property type="molecule type" value="Genomic_DNA"/>
</dbReference>
<evidence type="ECO:0000256" key="3">
    <source>
        <dbReference type="ARBA" id="ARBA00022801"/>
    </source>
</evidence>
<dbReference type="InterPro" id="IPR001967">
    <property type="entry name" value="Peptidase_S11_N"/>
</dbReference>
<evidence type="ECO:0000256" key="4">
    <source>
        <dbReference type="ARBA" id="ARBA00022960"/>
    </source>
</evidence>
<dbReference type="GO" id="GO:0071555">
    <property type="term" value="P:cell wall organization"/>
    <property type="evidence" value="ECO:0007669"/>
    <property type="project" value="UniProtKB-KW"/>
</dbReference>
<dbReference type="AlphaFoldDB" id="G9XDY4"/>